<comment type="caution">
    <text evidence="3">The sequence shown here is derived from an EMBL/GenBank/DDBJ whole genome shotgun (WGS) entry which is preliminary data.</text>
</comment>
<dbReference type="OrthoDB" id="978174at2759"/>
<name>A0A7J9BFZ1_GOSGO</name>
<dbReference type="GO" id="GO:0080043">
    <property type="term" value="F:quercetin 3-O-glucosyltransferase activity"/>
    <property type="evidence" value="ECO:0007669"/>
    <property type="project" value="TreeGrafter"/>
</dbReference>
<dbReference type="SUPFAM" id="SSF53756">
    <property type="entry name" value="UDP-Glycosyltransferase/glycogen phosphorylase"/>
    <property type="match status" value="1"/>
</dbReference>
<keyword evidence="2" id="KW-0328">Glycosyltransferase</keyword>
<dbReference type="PANTHER" id="PTHR11926:SF1343">
    <property type="entry name" value="7-DEOXYLOGANETIN GLUCOSYLTRANSFERASE-LIKE"/>
    <property type="match status" value="1"/>
</dbReference>
<evidence type="ECO:0000256" key="1">
    <source>
        <dbReference type="ARBA" id="ARBA00009995"/>
    </source>
</evidence>
<dbReference type="Proteomes" id="UP000593579">
    <property type="component" value="Unassembled WGS sequence"/>
</dbReference>
<accession>A0A7J9BFZ1</accession>
<sequence length="171" mass="19776">MPNMRIKDIPSFIRTTDPDDIMLNFVMEVSQECLNSSSIIFNTFNEFDKEVLQVLASKSPNIYAIGPLTLLSKNFLKIHHHSLNSSLWKEDTSCIKWLDKMKPNFVVYVNYGSITVISNHHRKEFAWGLANSKYPFLWVVRPDVVMGESAILPVEFMEEIKDRGFITSWCP</sequence>
<dbReference type="GO" id="GO:0080044">
    <property type="term" value="F:quercetin 7-O-glucosyltransferase activity"/>
    <property type="evidence" value="ECO:0007669"/>
    <property type="project" value="TreeGrafter"/>
</dbReference>
<dbReference type="EMBL" id="JABEZY010000003">
    <property type="protein sequence ID" value="MBA0735086.1"/>
    <property type="molecule type" value="Genomic_DNA"/>
</dbReference>
<protein>
    <submittedName>
        <fullName evidence="3">Uncharacterized protein</fullName>
    </submittedName>
</protein>
<keyword evidence="4" id="KW-1185">Reference proteome</keyword>
<reference evidence="3 4" key="1">
    <citation type="journal article" date="2019" name="Genome Biol. Evol.">
        <title>Insights into the evolution of the New World diploid cottons (Gossypium, subgenus Houzingenia) based on genome sequencing.</title>
        <authorList>
            <person name="Grover C.E."/>
            <person name="Arick M.A. 2nd"/>
            <person name="Thrash A."/>
            <person name="Conover J.L."/>
            <person name="Sanders W.S."/>
            <person name="Peterson D.G."/>
            <person name="Frelichowski J.E."/>
            <person name="Scheffler J.A."/>
            <person name="Scheffler B.E."/>
            <person name="Wendel J.F."/>
        </authorList>
    </citation>
    <scope>NUCLEOTIDE SEQUENCE [LARGE SCALE GENOMIC DNA]</scope>
    <source>
        <strain evidence="3">5</strain>
        <tissue evidence="3">Leaf</tissue>
    </source>
</reference>
<dbReference type="PANTHER" id="PTHR11926">
    <property type="entry name" value="GLUCOSYL/GLUCURONOSYL TRANSFERASES"/>
    <property type="match status" value="1"/>
</dbReference>
<comment type="similarity">
    <text evidence="1">Belongs to the UDP-glycosyltransferase family.</text>
</comment>
<evidence type="ECO:0000256" key="2">
    <source>
        <dbReference type="ARBA" id="ARBA00022676"/>
    </source>
</evidence>
<keyword evidence="2" id="KW-0808">Transferase</keyword>
<evidence type="ECO:0000313" key="3">
    <source>
        <dbReference type="EMBL" id="MBA0735086.1"/>
    </source>
</evidence>
<evidence type="ECO:0000313" key="4">
    <source>
        <dbReference type="Proteomes" id="UP000593579"/>
    </source>
</evidence>
<dbReference type="Gene3D" id="3.40.50.2000">
    <property type="entry name" value="Glycogen Phosphorylase B"/>
    <property type="match status" value="2"/>
</dbReference>
<proteinExistence type="inferred from homology"/>
<dbReference type="AlphaFoldDB" id="A0A7J9BFZ1"/>
<organism evidence="3 4">
    <name type="scientific">Gossypium gossypioides</name>
    <name type="common">Mexican cotton</name>
    <name type="synonym">Selera gossypioides</name>
    <dbReference type="NCBI Taxonomy" id="34282"/>
    <lineage>
        <taxon>Eukaryota</taxon>
        <taxon>Viridiplantae</taxon>
        <taxon>Streptophyta</taxon>
        <taxon>Embryophyta</taxon>
        <taxon>Tracheophyta</taxon>
        <taxon>Spermatophyta</taxon>
        <taxon>Magnoliopsida</taxon>
        <taxon>eudicotyledons</taxon>
        <taxon>Gunneridae</taxon>
        <taxon>Pentapetalae</taxon>
        <taxon>rosids</taxon>
        <taxon>malvids</taxon>
        <taxon>Malvales</taxon>
        <taxon>Malvaceae</taxon>
        <taxon>Malvoideae</taxon>
        <taxon>Gossypium</taxon>
    </lineage>
</organism>
<gene>
    <name evidence="3" type="ORF">Gogos_018963</name>
</gene>